<evidence type="ECO:0000259" key="1">
    <source>
        <dbReference type="PROSITE" id="PS51725"/>
    </source>
</evidence>
<dbReference type="SUPFAM" id="SSF54909">
    <property type="entry name" value="Dimeric alpha+beta barrel"/>
    <property type="match status" value="1"/>
</dbReference>
<dbReference type="InterPro" id="IPR011008">
    <property type="entry name" value="Dimeric_a/b-barrel"/>
</dbReference>
<dbReference type="InterPro" id="IPR007138">
    <property type="entry name" value="ABM_dom"/>
</dbReference>
<proteinExistence type="predicted"/>
<dbReference type="RefSeq" id="WP_088873504.1">
    <property type="nucleotide sequence ID" value="NZ_CP022111.1"/>
</dbReference>
<evidence type="ECO:0000313" key="2">
    <source>
        <dbReference type="EMBL" id="ASG22962.1"/>
    </source>
</evidence>
<keyword evidence="2" id="KW-0503">Monooxygenase</keyword>
<keyword evidence="2" id="KW-0560">Oxidoreductase</keyword>
<dbReference type="Pfam" id="PF03992">
    <property type="entry name" value="ABM"/>
    <property type="match status" value="1"/>
</dbReference>
<name>A0A248JW54_9PROT</name>
<dbReference type="InterPro" id="IPR050744">
    <property type="entry name" value="AI-2_Isomerase_LsrG"/>
</dbReference>
<dbReference type="GO" id="GO:0004497">
    <property type="term" value="F:monooxygenase activity"/>
    <property type="evidence" value="ECO:0007669"/>
    <property type="project" value="UniProtKB-KW"/>
</dbReference>
<organism evidence="2 3">
    <name type="scientific">Nitrospirillum viridazoti CBAmc</name>
    <dbReference type="NCBI Taxonomy" id="1441467"/>
    <lineage>
        <taxon>Bacteria</taxon>
        <taxon>Pseudomonadati</taxon>
        <taxon>Pseudomonadota</taxon>
        <taxon>Alphaproteobacteria</taxon>
        <taxon>Rhodospirillales</taxon>
        <taxon>Azospirillaceae</taxon>
        <taxon>Nitrospirillum</taxon>
        <taxon>Nitrospirillum viridazoti</taxon>
    </lineage>
</organism>
<feature type="domain" description="ABM" evidence="1">
    <location>
        <begin position="3"/>
        <end position="91"/>
    </location>
</feature>
<dbReference type="Gene3D" id="3.30.70.100">
    <property type="match status" value="1"/>
</dbReference>
<dbReference type="EMBL" id="CP022111">
    <property type="protein sequence ID" value="ASG22962.1"/>
    <property type="molecule type" value="Genomic_DNA"/>
</dbReference>
<sequence length="99" mass="10783">MTIALIATVTPKPEAVDKVEALMRELTGHSRTELGARRYDLFRGTDATVRFHVFEIYADEAAVEAHRTSPHYTAFRAAVGDLLAEAPVVVSATPVDTAE</sequence>
<dbReference type="PANTHER" id="PTHR33336">
    <property type="entry name" value="QUINOL MONOOXYGENASE YGIN-RELATED"/>
    <property type="match status" value="1"/>
</dbReference>
<dbReference type="AlphaFoldDB" id="A0A248JW54"/>
<dbReference type="PANTHER" id="PTHR33336:SF3">
    <property type="entry name" value="ABM DOMAIN-CONTAINING PROTEIN"/>
    <property type="match status" value="1"/>
</dbReference>
<reference evidence="2 3" key="1">
    <citation type="submission" date="2017-06" db="EMBL/GenBank/DDBJ databases">
        <title>Complete genome sequence of Nitrospirillum amazonense strain CBAmC, an endophytic nitrogen-fixing and plant growth-promoting bacterium, isolated from sugarcane.</title>
        <authorList>
            <person name="Schwab S."/>
            <person name="dos Santos Teixeira K.R."/>
            <person name="Simoes Araujo J.L."/>
            <person name="Soares Vidal M."/>
            <person name="Borges de Freitas H.R."/>
            <person name="Rivello Crivelaro A.L."/>
            <person name="Bueno de Camargo Nunes A."/>
            <person name="dos Santos C.M."/>
            <person name="Palmeira da Silva Rosa D."/>
            <person name="da Silva Padilha D."/>
            <person name="da Silva E."/>
            <person name="Araujo Terra L."/>
            <person name="Soares Mendes V."/>
            <person name="Farinelli L."/>
            <person name="Magalhaes Cruz L."/>
            <person name="Baldani J.I."/>
        </authorList>
    </citation>
    <scope>NUCLEOTIDE SEQUENCE [LARGE SCALE GENOMIC DNA]</scope>
    <source>
        <strain evidence="2 3">CBAmC</strain>
    </source>
</reference>
<dbReference type="KEGG" id="nao:Y958_18970"/>
<dbReference type="PROSITE" id="PS51725">
    <property type="entry name" value="ABM"/>
    <property type="match status" value="1"/>
</dbReference>
<evidence type="ECO:0000313" key="3">
    <source>
        <dbReference type="Proteomes" id="UP000197153"/>
    </source>
</evidence>
<gene>
    <name evidence="2" type="ORF">Y958_18970</name>
</gene>
<protein>
    <submittedName>
        <fullName evidence="2">Antibiotic biosynthesis monooxygenase</fullName>
    </submittedName>
</protein>
<accession>A0A248JW54</accession>
<keyword evidence="3" id="KW-1185">Reference proteome</keyword>
<dbReference type="Proteomes" id="UP000197153">
    <property type="component" value="Chromosome 2"/>
</dbReference>